<feature type="non-terminal residue" evidence="1">
    <location>
        <position position="79"/>
    </location>
</feature>
<reference evidence="2" key="1">
    <citation type="submission" date="2013-09" db="EMBL/GenBank/DDBJ databases">
        <title>Corchorus olitorius genome sequencing.</title>
        <authorList>
            <person name="Alam M."/>
            <person name="Haque M.S."/>
            <person name="Islam M.S."/>
            <person name="Emdad E.M."/>
            <person name="Islam M.M."/>
            <person name="Ahmed B."/>
            <person name="Halim A."/>
            <person name="Hossen Q.M.M."/>
            <person name="Hossain M.Z."/>
            <person name="Ahmed R."/>
            <person name="Khan M.M."/>
            <person name="Islam R."/>
            <person name="Rashid M.M."/>
            <person name="Khan S.A."/>
            <person name="Rahman M.S."/>
            <person name="Alam M."/>
            <person name="Yahiya A.S."/>
            <person name="Khan M.S."/>
            <person name="Azam M.S."/>
            <person name="Haque T."/>
            <person name="Lashkar M.Z.H."/>
            <person name="Akhand A.I."/>
            <person name="Morshed G."/>
            <person name="Roy S."/>
            <person name="Uddin K.S."/>
            <person name="Rabeya T."/>
            <person name="Hossain A.S."/>
            <person name="Chowdhury A."/>
            <person name="Snigdha A.R."/>
            <person name="Mortoza M.S."/>
            <person name="Matin S.A."/>
            <person name="Hoque S.M.E."/>
            <person name="Islam M.K."/>
            <person name="Roy D.K."/>
            <person name="Haider R."/>
            <person name="Moosa M.M."/>
            <person name="Elias S.M."/>
            <person name="Hasan A.M."/>
            <person name="Jahan S."/>
            <person name="Shafiuddin M."/>
            <person name="Mahmood N."/>
            <person name="Shommy N.S."/>
        </authorList>
    </citation>
    <scope>NUCLEOTIDE SEQUENCE [LARGE SCALE GENOMIC DNA]</scope>
    <source>
        <strain evidence="2">cv. O-4</strain>
    </source>
</reference>
<keyword evidence="2" id="KW-1185">Reference proteome</keyword>
<evidence type="ECO:0000313" key="2">
    <source>
        <dbReference type="Proteomes" id="UP000187203"/>
    </source>
</evidence>
<comment type="caution">
    <text evidence="1">The sequence shown here is derived from an EMBL/GenBank/DDBJ whole genome shotgun (WGS) entry which is preliminary data.</text>
</comment>
<accession>A0A1R3L160</accession>
<dbReference type="EMBL" id="AWUE01005310">
    <property type="protein sequence ID" value="OMP13040.1"/>
    <property type="molecule type" value="Genomic_DNA"/>
</dbReference>
<proteinExistence type="predicted"/>
<organism evidence="1 2">
    <name type="scientific">Corchorus olitorius</name>
    <dbReference type="NCBI Taxonomy" id="93759"/>
    <lineage>
        <taxon>Eukaryota</taxon>
        <taxon>Viridiplantae</taxon>
        <taxon>Streptophyta</taxon>
        <taxon>Embryophyta</taxon>
        <taxon>Tracheophyta</taxon>
        <taxon>Spermatophyta</taxon>
        <taxon>Magnoliopsida</taxon>
        <taxon>eudicotyledons</taxon>
        <taxon>Gunneridae</taxon>
        <taxon>Pentapetalae</taxon>
        <taxon>rosids</taxon>
        <taxon>malvids</taxon>
        <taxon>Malvales</taxon>
        <taxon>Malvaceae</taxon>
        <taxon>Grewioideae</taxon>
        <taxon>Apeibeae</taxon>
        <taxon>Corchorus</taxon>
    </lineage>
</organism>
<gene>
    <name evidence="1" type="ORF">COLO4_02381</name>
</gene>
<sequence>PPGPSGHDQLGNRRQHLRRLERLDHPGLGTGGLAGGLLGSIGFGGEHDHRGELVGRQLLGRGDEGDAVHVGHVHVADDQ</sequence>
<dbReference type="Proteomes" id="UP000187203">
    <property type="component" value="Unassembled WGS sequence"/>
</dbReference>
<evidence type="ECO:0000313" key="1">
    <source>
        <dbReference type="EMBL" id="OMP13040.1"/>
    </source>
</evidence>
<protein>
    <submittedName>
        <fullName evidence="1">Uncharacterized protein</fullName>
    </submittedName>
</protein>
<feature type="non-terminal residue" evidence="1">
    <location>
        <position position="1"/>
    </location>
</feature>
<name>A0A1R3L160_9ROSI</name>
<dbReference type="AlphaFoldDB" id="A0A1R3L160"/>